<comment type="caution">
    <text evidence="1">The sequence shown here is derived from an EMBL/GenBank/DDBJ whole genome shotgun (WGS) entry which is preliminary data.</text>
</comment>
<sequence>MHTDLSRYKNFIYDNIELLEELVAKEPLFESARYYTYISKLRLAEHSFNFLLDEFMFACMKAGDITDIISSDDFHNIKHRRSKVAEKINAIISKDPNKIKVLKDLLDGYKERV</sequence>
<protein>
    <submittedName>
        <fullName evidence="1">Uncharacterized protein</fullName>
    </submittedName>
</protein>
<name>A0A7X9HS90_UNCKA</name>
<proteinExistence type="predicted"/>
<dbReference type="Proteomes" id="UP000590542">
    <property type="component" value="Unassembled WGS sequence"/>
</dbReference>
<gene>
    <name evidence="1" type="ORF">GYA37_00100</name>
</gene>
<accession>A0A7X9HS90</accession>
<reference evidence="1 2" key="1">
    <citation type="journal article" date="2020" name="Biotechnol. Biofuels">
        <title>New insights from the biogas microbiome by comprehensive genome-resolved metagenomics of nearly 1600 species originating from multiple anaerobic digesters.</title>
        <authorList>
            <person name="Campanaro S."/>
            <person name="Treu L."/>
            <person name="Rodriguez-R L.M."/>
            <person name="Kovalovszki A."/>
            <person name="Ziels R.M."/>
            <person name="Maus I."/>
            <person name="Zhu X."/>
            <person name="Kougias P.G."/>
            <person name="Basile A."/>
            <person name="Luo G."/>
            <person name="Schluter A."/>
            <person name="Konstantinidis K.T."/>
            <person name="Angelidaki I."/>
        </authorList>
    </citation>
    <scope>NUCLEOTIDE SEQUENCE [LARGE SCALE GENOMIC DNA]</scope>
    <source>
        <strain evidence="1">AS27yjCOA_202</strain>
    </source>
</reference>
<dbReference type="EMBL" id="JAAZNV010000003">
    <property type="protein sequence ID" value="NMB91236.1"/>
    <property type="molecule type" value="Genomic_DNA"/>
</dbReference>
<evidence type="ECO:0000313" key="1">
    <source>
        <dbReference type="EMBL" id="NMB91236.1"/>
    </source>
</evidence>
<organism evidence="1 2">
    <name type="scientific">candidate division WWE3 bacterium</name>
    <dbReference type="NCBI Taxonomy" id="2053526"/>
    <lineage>
        <taxon>Bacteria</taxon>
        <taxon>Katanobacteria</taxon>
    </lineage>
</organism>
<dbReference type="AlphaFoldDB" id="A0A7X9HS90"/>
<evidence type="ECO:0000313" key="2">
    <source>
        <dbReference type="Proteomes" id="UP000590542"/>
    </source>
</evidence>